<keyword evidence="1" id="KW-0175">Coiled coil</keyword>
<feature type="region of interest" description="Disordered" evidence="2">
    <location>
        <begin position="690"/>
        <end position="729"/>
    </location>
</feature>
<protein>
    <recommendedName>
        <fullName evidence="5">Portal protein</fullName>
    </recommendedName>
</protein>
<evidence type="ECO:0000256" key="2">
    <source>
        <dbReference type="SAM" id="MobiDB-lite"/>
    </source>
</evidence>
<dbReference type="AlphaFoldDB" id="A0A927HXJ2"/>
<evidence type="ECO:0000256" key="1">
    <source>
        <dbReference type="SAM" id="Coils"/>
    </source>
</evidence>
<name>A0A927HXJ2_9HYPH</name>
<feature type="compositionally biased region" description="Pro residues" evidence="2">
    <location>
        <begin position="694"/>
        <end position="718"/>
    </location>
</feature>
<feature type="region of interest" description="Disordered" evidence="2">
    <location>
        <begin position="1"/>
        <end position="23"/>
    </location>
</feature>
<keyword evidence="4" id="KW-1185">Reference proteome</keyword>
<dbReference type="RefSeq" id="WP_191123076.1">
    <property type="nucleotide sequence ID" value="NZ_JACXWY010000001.1"/>
</dbReference>
<reference evidence="3" key="1">
    <citation type="submission" date="2020-09" db="EMBL/GenBank/DDBJ databases">
        <title>Bosea spartocytisi sp. nov. a root nodule endophyte of Spartocytisus supranubius in the high mountain ecosystem fo the Teide National Park (Canary Islands, Spain).</title>
        <authorList>
            <person name="Pulido-Suarez L."/>
            <person name="Peix A."/>
            <person name="Igual J.M."/>
            <person name="Socas-Perez N."/>
            <person name="Velazquez E."/>
            <person name="Flores-Felix J.D."/>
            <person name="Leon-Barrios M."/>
        </authorList>
    </citation>
    <scope>NUCLEOTIDE SEQUENCE</scope>
    <source>
        <strain evidence="3">SSUT16</strain>
    </source>
</reference>
<sequence length="729" mass="80712">MTTLPQVDTDDDKRKDASDESSELVREGLKLYDDWRLRELANIEAGYDDLEFRAGNQWPIDVLQQRVAEGRPCQTINQMGQYVRQVTGDMRQMRPAIKVVPIDDNGDEERAEAMGGVIRYIENRSDAPGVYFQGADSQVTCGIGAWRITTEYASDTTFNQEIRIAPIEDAIAVVWDLDAVLPTKEDAMKCLVPFDISRDKFKAMFPKAIAEDFAPTGLLGSLGHLDWSTTETVRIGEYWYKKATKKTLALMPDGAIEDCTDDKERAAELTALGARIEKRDGFKVYRCLITAREVLEGPTEWQGSYIPIVPVIGEEIRIGRRLVRHGVVRFAKDPQRTYNYMSSAETEVIALQPKAPFIGTEKNFEQYQDIWESANRTNHPYLPYTPDPANGNQAPSRVAPAVASQGITEGIARAARDIQAVIGIYNASLGAASNETSGKAVIARQREGDTGTFVYIDNWSRAIRYTGKILVDLIPKIYDTARVLRIVGEDGKTETIEINQVGGMDADGVTPLIWNDVTTGAYDVALQMGPSYTTKREEARDGMRELIQAQPALFPAIGDLYVKAQDWPMADDIADRLRMLAPPQIRAQIEADSKKPMPQPPPDPAQVQAQQTEMAIKQAEVETKQAQARKAVADADKAEIELQQMQIAPLVDAMKPEPQPQPQQPDHGPTLENMATAIVELQHAVSQIVQAISQPPPQEMPTDMPPQGIPMDQQPPQPGGFFNGGQPPA</sequence>
<accession>A0A927HXJ2</accession>
<proteinExistence type="predicted"/>
<evidence type="ECO:0000313" key="3">
    <source>
        <dbReference type="EMBL" id="MBD3844259.1"/>
    </source>
</evidence>
<gene>
    <name evidence="3" type="ORF">IED13_01015</name>
</gene>
<feature type="compositionally biased region" description="Basic and acidic residues" evidence="2">
    <location>
        <begin position="11"/>
        <end position="23"/>
    </location>
</feature>
<dbReference type="Pfam" id="PF16510">
    <property type="entry name" value="P22_portal"/>
    <property type="match status" value="1"/>
</dbReference>
<comment type="caution">
    <text evidence="3">The sequence shown here is derived from an EMBL/GenBank/DDBJ whole genome shotgun (WGS) entry which is preliminary data.</text>
</comment>
<organism evidence="3 4">
    <name type="scientific">Bosea spartocytisi</name>
    <dbReference type="NCBI Taxonomy" id="2773451"/>
    <lineage>
        <taxon>Bacteria</taxon>
        <taxon>Pseudomonadati</taxon>
        <taxon>Pseudomonadota</taxon>
        <taxon>Alphaproteobacteria</taxon>
        <taxon>Hyphomicrobiales</taxon>
        <taxon>Boseaceae</taxon>
        <taxon>Bosea</taxon>
    </lineage>
</organism>
<feature type="coiled-coil region" evidence="1">
    <location>
        <begin position="609"/>
        <end position="648"/>
    </location>
</feature>
<dbReference type="Proteomes" id="UP000619295">
    <property type="component" value="Unassembled WGS sequence"/>
</dbReference>
<evidence type="ECO:0008006" key="5">
    <source>
        <dbReference type="Google" id="ProtNLM"/>
    </source>
</evidence>
<dbReference type="InterPro" id="IPR032427">
    <property type="entry name" value="P22_portal"/>
</dbReference>
<evidence type="ECO:0000313" key="4">
    <source>
        <dbReference type="Proteomes" id="UP000619295"/>
    </source>
</evidence>
<dbReference type="EMBL" id="JACXWY010000001">
    <property type="protein sequence ID" value="MBD3844259.1"/>
    <property type="molecule type" value="Genomic_DNA"/>
</dbReference>